<evidence type="ECO:0000313" key="2">
    <source>
        <dbReference type="EMBL" id="GLC57991.1"/>
    </source>
</evidence>
<feature type="compositionally biased region" description="Basic and acidic residues" evidence="1">
    <location>
        <begin position="315"/>
        <end position="326"/>
    </location>
</feature>
<evidence type="ECO:0000313" key="3">
    <source>
        <dbReference type="Proteomes" id="UP001165080"/>
    </source>
</evidence>
<accession>A0A9W6F6Y3</accession>
<feature type="region of interest" description="Disordered" evidence="1">
    <location>
        <begin position="253"/>
        <end position="332"/>
    </location>
</feature>
<protein>
    <submittedName>
        <fullName evidence="2">Uncharacterized protein</fullName>
    </submittedName>
</protein>
<feature type="compositionally biased region" description="Gly residues" evidence="1">
    <location>
        <begin position="304"/>
        <end position="314"/>
    </location>
</feature>
<keyword evidence="3" id="KW-1185">Reference proteome</keyword>
<dbReference type="AlphaFoldDB" id="A0A9W6F6Y3"/>
<dbReference type="EMBL" id="BRXU01000020">
    <property type="protein sequence ID" value="GLC57991.1"/>
    <property type="molecule type" value="Genomic_DNA"/>
</dbReference>
<sequence length="539" mass="56743">MTLPGPDPLAVAAVVAWVMGRTHIRGDWEPRFLAQMFRVAHCWELVPLQLELVARAAPTMRVEQLPAALGLWGELRRLGALAAQAAAAPAGGGGRREGDRVQAVLRSRLHKAAAASSCLVQPDNLEEVMEAALLAAAAEAEGGAGADVCPFVALQEACVQLAVSLLVDGDSGGVGNGRSGSGGCSGGAAAGRAATRFACRFRVWPVLFQAMRWWRRRLATSLRDGGETLEELLLLLRDLKDVQDEDGRRRLPLPHRSVCAAPPTVVPEEEQEESAFGPTPAKRPRFESDEAAATAAARPDSCSGSGGGGGGRSGGEQRKDSKEKGASEGASELTGTAAAVGLAGQLCGYLWGELLRNVRPHTALEVLQALVSGPDTTCCEVHQFVQQQAYCKLATMAPAQRLQLPPSFRTPGHPDFEALREAAAATDECSSYEERRPLPTQPQQPGLPEGATTTTTTTTTGAAVVVLEAAAARPAARRRRRCLRSSLLRCGVANGSVASAMSGIRASRSIFWRRGALVPPTAEVSSSSRCSNSSSDKQQ</sequence>
<organism evidence="2 3">
    <name type="scientific">Pleodorina starrii</name>
    <dbReference type="NCBI Taxonomy" id="330485"/>
    <lineage>
        <taxon>Eukaryota</taxon>
        <taxon>Viridiplantae</taxon>
        <taxon>Chlorophyta</taxon>
        <taxon>core chlorophytes</taxon>
        <taxon>Chlorophyceae</taxon>
        <taxon>CS clade</taxon>
        <taxon>Chlamydomonadales</taxon>
        <taxon>Volvocaceae</taxon>
        <taxon>Pleodorina</taxon>
    </lineage>
</organism>
<name>A0A9W6F6Y3_9CHLO</name>
<comment type="caution">
    <text evidence="2">The sequence shown here is derived from an EMBL/GenBank/DDBJ whole genome shotgun (WGS) entry which is preliminary data.</text>
</comment>
<evidence type="ECO:0000256" key="1">
    <source>
        <dbReference type="SAM" id="MobiDB-lite"/>
    </source>
</evidence>
<dbReference type="Proteomes" id="UP001165080">
    <property type="component" value="Unassembled WGS sequence"/>
</dbReference>
<reference evidence="2 3" key="1">
    <citation type="journal article" date="2023" name="Commun. Biol.">
        <title>Reorganization of the ancestral sex-determining regions during the evolution of trioecy in Pleodorina starrii.</title>
        <authorList>
            <person name="Takahashi K."/>
            <person name="Suzuki S."/>
            <person name="Kawai-Toyooka H."/>
            <person name="Yamamoto K."/>
            <person name="Hamaji T."/>
            <person name="Ootsuki R."/>
            <person name="Yamaguchi H."/>
            <person name="Kawachi M."/>
            <person name="Higashiyama T."/>
            <person name="Nozaki H."/>
        </authorList>
    </citation>
    <scope>NUCLEOTIDE SEQUENCE [LARGE SCALE GENOMIC DNA]</scope>
    <source>
        <strain evidence="2 3">NIES-4479</strain>
    </source>
</reference>
<proteinExistence type="predicted"/>
<feature type="compositionally biased region" description="Low complexity" evidence="1">
    <location>
        <begin position="441"/>
        <end position="454"/>
    </location>
</feature>
<feature type="region of interest" description="Disordered" evidence="1">
    <location>
        <begin position="429"/>
        <end position="454"/>
    </location>
</feature>
<gene>
    <name evidence="2" type="primary">PLEST012220</name>
    <name evidence="2" type="ORF">PLESTB_001302400</name>
</gene>